<keyword evidence="6" id="KW-0456">Lyase</keyword>
<sequence length="342" mass="36774">MSVQDQLQATVEALVQGGKGILAADESSPTIAKRFAAINVESTEENRRGYRSLVLETPDLGKFINGVILFEETLGQTGRDGVALPEIAERQGIVPGIKVDQGKVALANAPGDEITRGLDGLEQRLDGYIAQGARFAKWRCVYHIDHHTPGRLAIAQNANVLASYAAICQSKGVVPIVEPEVLIDGDHTIERCADVAQEVLHSVFHALHQHRVMLEAMLLKPSMVTPGNAHAGKATPEQVADWTLKVFQRVVPAAVPGINFLSGGQTPVEATENLNAINCMTTRPWNLSFSYGRALQEPALKTWQGLAGNTAAAQAALYHRAKMNGLATLGAYTPDMESDAME</sequence>
<evidence type="ECO:0000313" key="10">
    <source>
        <dbReference type="Proteomes" id="UP000199675"/>
    </source>
</evidence>
<evidence type="ECO:0000256" key="8">
    <source>
        <dbReference type="ARBA" id="ARBA00072515"/>
    </source>
</evidence>
<dbReference type="Gene3D" id="3.20.20.70">
    <property type="entry name" value="Aldolase class I"/>
    <property type="match status" value="1"/>
</dbReference>
<evidence type="ECO:0000256" key="6">
    <source>
        <dbReference type="ARBA" id="ARBA00023239"/>
    </source>
</evidence>
<name>A0A1H2ZB69_9GAMM</name>
<dbReference type="OrthoDB" id="9793595at2"/>
<evidence type="ECO:0000313" key="9">
    <source>
        <dbReference type="EMBL" id="SDX14753.1"/>
    </source>
</evidence>
<evidence type="ECO:0000256" key="4">
    <source>
        <dbReference type="ARBA" id="ARBA00013068"/>
    </source>
</evidence>
<evidence type="ECO:0000256" key="5">
    <source>
        <dbReference type="ARBA" id="ARBA00023152"/>
    </source>
</evidence>
<evidence type="ECO:0000256" key="2">
    <source>
        <dbReference type="ARBA" id="ARBA00004714"/>
    </source>
</evidence>
<dbReference type="Pfam" id="PF00274">
    <property type="entry name" value="Glycolytic"/>
    <property type="match status" value="1"/>
</dbReference>
<proteinExistence type="inferred from homology"/>
<dbReference type="GO" id="GO:0004332">
    <property type="term" value="F:fructose-bisphosphate aldolase activity"/>
    <property type="evidence" value="ECO:0007669"/>
    <property type="project" value="UniProtKB-EC"/>
</dbReference>
<dbReference type="EMBL" id="FNNE01000006">
    <property type="protein sequence ID" value="SDX14753.1"/>
    <property type="molecule type" value="Genomic_DNA"/>
</dbReference>
<organism evidence="9 10">
    <name type="scientific">Marinobacter mobilis</name>
    <dbReference type="NCBI Taxonomy" id="488533"/>
    <lineage>
        <taxon>Bacteria</taxon>
        <taxon>Pseudomonadati</taxon>
        <taxon>Pseudomonadota</taxon>
        <taxon>Gammaproteobacteria</taxon>
        <taxon>Pseudomonadales</taxon>
        <taxon>Marinobacteraceae</taxon>
        <taxon>Marinobacter</taxon>
    </lineage>
</organism>
<dbReference type="SUPFAM" id="SSF51569">
    <property type="entry name" value="Aldolase"/>
    <property type="match status" value="1"/>
</dbReference>
<keyword evidence="10" id="KW-1185">Reference proteome</keyword>
<dbReference type="CDD" id="cd00948">
    <property type="entry name" value="FBP_aldolase_I_a"/>
    <property type="match status" value="1"/>
</dbReference>
<protein>
    <recommendedName>
        <fullName evidence="8">Probable fructose-bisphosphate aldolase class 1</fullName>
        <ecNumber evidence="4">4.1.2.13</ecNumber>
    </recommendedName>
    <alternativeName>
        <fullName evidence="7">Fructose-bisphosphate aldolase class I</fullName>
    </alternativeName>
</protein>
<dbReference type="STRING" id="488533.SAMN04487960_106261"/>
<comment type="similarity">
    <text evidence="3">Belongs to the class I fructose-bisphosphate aldolase family.</text>
</comment>
<comment type="catalytic activity">
    <reaction evidence="1">
        <text>beta-D-fructose 1,6-bisphosphate = D-glyceraldehyde 3-phosphate + dihydroxyacetone phosphate</text>
        <dbReference type="Rhea" id="RHEA:14729"/>
        <dbReference type="ChEBI" id="CHEBI:32966"/>
        <dbReference type="ChEBI" id="CHEBI:57642"/>
        <dbReference type="ChEBI" id="CHEBI:59776"/>
        <dbReference type="EC" id="4.1.2.13"/>
    </reaction>
</comment>
<dbReference type="UniPathway" id="UPA00109">
    <property type="reaction ID" value="UER00183"/>
</dbReference>
<gene>
    <name evidence="9" type="ORF">SAMN04487960_106261</name>
</gene>
<comment type="pathway">
    <text evidence="2">Carbohydrate degradation; glycolysis; D-glyceraldehyde 3-phosphate and glycerone phosphate from D-glucose: step 4/4.</text>
</comment>
<evidence type="ECO:0000256" key="7">
    <source>
        <dbReference type="ARBA" id="ARBA00029799"/>
    </source>
</evidence>
<dbReference type="GO" id="GO:0006096">
    <property type="term" value="P:glycolytic process"/>
    <property type="evidence" value="ECO:0007669"/>
    <property type="project" value="UniProtKB-UniPathway"/>
</dbReference>
<reference evidence="9 10" key="1">
    <citation type="submission" date="2016-10" db="EMBL/GenBank/DDBJ databases">
        <authorList>
            <person name="de Groot N.N."/>
        </authorList>
    </citation>
    <scope>NUCLEOTIDE SEQUENCE [LARGE SCALE GENOMIC DNA]</scope>
    <source>
        <strain evidence="9 10">CGMCC 1.7059</strain>
    </source>
</reference>
<dbReference type="RefSeq" id="WP_091813986.1">
    <property type="nucleotide sequence ID" value="NZ_FNNE01000006.1"/>
</dbReference>
<dbReference type="InterPro" id="IPR000741">
    <property type="entry name" value="FBA_I"/>
</dbReference>
<dbReference type="EC" id="4.1.2.13" evidence="4"/>
<dbReference type="InterPro" id="IPR013785">
    <property type="entry name" value="Aldolase_TIM"/>
</dbReference>
<dbReference type="AlphaFoldDB" id="A0A1H2ZB69"/>
<accession>A0A1H2ZB69</accession>
<evidence type="ECO:0000256" key="1">
    <source>
        <dbReference type="ARBA" id="ARBA00000441"/>
    </source>
</evidence>
<dbReference type="Proteomes" id="UP000199675">
    <property type="component" value="Unassembled WGS sequence"/>
</dbReference>
<dbReference type="NCBIfam" id="NF033379">
    <property type="entry name" value="FrucBisAld_I"/>
    <property type="match status" value="1"/>
</dbReference>
<dbReference type="FunFam" id="3.20.20.70:FF:000140">
    <property type="entry name" value="Fructose-bisphosphate aldolase"/>
    <property type="match status" value="1"/>
</dbReference>
<dbReference type="PANTHER" id="PTHR11627">
    <property type="entry name" value="FRUCTOSE-BISPHOSPHATE ALDOLASE"/>
    <property type="match status" value="1"/>
</dbReference>
<evidence type="ECO:0000256" key="3">
    <source>
        <dbReference type="ARBA" id="ARBA00010387"/>
    </source>
</evidence>
<keyword evidence="5" id="KW-0324">Glycolysis</keyword>